<sequence length="285" mass="32065">MIYIDVEKKLFSSSGEIDLKVNVKIKKGEFIAIKGSSGSGKTTLLRIIAGLEKSKGEIIVFDKVWQNEKIFLPPQKREVGFVFQDYALFPNMSVLENLLYVNKDKKFALKLLEMVDLISLKDRYPQMLSGGQKQRVALIRAIIKKPKILLLDEPFSALDPIMREKLQNDLILIHKEFKLTTIMVSHMPSEIYKLANRVVTIEKGEILNISSAINSLLGCKGSEKFSIEGKIIDIIKADILNIAIIDIGNKLVEVVISEYEKEQLKVGDIVSISTKAFNLNISKKG</sequence>
<dbReference type="Proteomes" id="UP000003288">
    <property type="component" value="Unassembled WGS sequence"/>
</dbReference>
<dbReference type="GO" id="GO:0005524">
    <property type="term" value="F:ATP binding"/>
    <property type="evidence" value="ECO:0007669"/>
    <property type="project" value="UniProtKB-KW"/>
</dbReference>
<evidence type="ECO:0000256" key="2">
    <source>
        <dbReference type="ARBA" id="ARBA00022741"/>
    </source>
</evidence>
<evidence type="ECO:0000313" key="5">
    <source>
        <dbReference type="EMBL" id="EDM24006.1"/>
    </source>
</evidence>
<feature type="domain" description="ABC transporter" evidence="4">
    <location>
        <begin position="1"/>
        <end position="228"/>
    </location>
</feature>
<evidence type="ECO:0000256" key="3">
    <source>
        <dbReference type="ARBA" id="ARBA00022840"/>
    </source>
</evidence>
<dbReference type="InterPro" id="IPR050093">
    <property type="entry name" value="ABC_SmlMolc_Importer"/>
</dbReference>
<dbReference type="Pfam" id="PF00005">
    <property type="entry name" value="ABC_tran"/>
    <property type="match status" value="1"/>
</dbReference>
<keyword evidence="3 5" id="KW-0067">ATP-binding</keyword>
<keyword evidence="1" id="KW-0813">Transport</keyword>
<keyword evidence="2" id="KW-0547">Nucleotide-binding</keyword>
<dbReference type="PANTHER" id="PTHR42781:SF4">
    <property type="entry name" value="SPERMIDINE_PUTRESCINE IMPORT ATP-BINDING PROTEIN POTA"/>
    <property type="match status" value="1"/>
</dbReference>
<evidence type="ECO:0000313" key="6">
    <source>
        <dbReference type="Proteomes" id="UP000003288"/>
    </source>
</evidence>
<name>A0AAI9F2W2_9BACT</name>
<accession>A0AAI9F2W2</accession>
<dbReference type="RefSeq" id="WP_007473961.1">
    <property type="nucleotide sequence ID" value="NZ_ABCJ01000002.1"/>
</dbReference>
<comment type="caution">
    <text evidence="5">The sequence shown here is derived from an EMBL/GenBank/DDBJ whole genome shotgun (WGS) entry which is preliminary data.</text>
</comment>
<organism evidence="5 6">
    <name type="scientific">Caminibacter mediatlanticus TB-2</name>
    <dbReference type="NCBI Taxonomy" id="391592"/>
    <lineage>
        <taxon>Bacteria</taxon>
        <taxon>Pseudomonadati</taxon>
        <taxon>Campylobacterota</taxon>
        <taxon>Epsilonproteobacteria</taxon>
        <taxon>Nautiliales</taxon>
        <taxon>Nautiliaceae</taxon>
        <taxon>Caminibacter</taxon>
    </lineage>
</organism>
<dbReference type="PROSITE" id="PS50893">
    <property type="entry name" value="ABC_TRANSPORTER_2"/>
    <property type="match status" value="1"/>
</dbReference>
<dbReference type="InterPro" id="IPR017871">
    <property type="entry name" value="ABC_transporter-like_CS"/>
</dbReference>
<dbReference type="AlphaFoldDB" id="A0AAI9F2W2"/>
<dbReference type="InterPro" id="IPR003593">
    <property type="entry name" value="AAA+_ATPase"/>
</dbReference>
<dbReference type="PROSITE" id="PS00211">
    <property type="entry name" value="ABC_TRANSPORTER_1"/>
    <property type="match status" value="1"/>
</dbReference>
<dbReference type="Gene3D" id="3.40.50.300">
    <property type="entry name" value="P-loop containing nucleotide triphosphate hydrolases"/>
    <property type="match status" value="1"/>
</dbReference>
<protein>
    <submittedName>
        <fullName evidence="5">Molybdenum transport atp-binding protein</fullName>
    </submittedName>
</protein>
<dbReference type="EMBL" id="ABCJ01000002">
    <property type="protein sequence ID" value="EDM24006.1"/>
    <property type="molecule type" value="Genomic_DNA"/>
</dbReference>
<dbReference type="InterPro" id="IPR027417">
    <property type="entry name" value="P-loop_NTPase"/>
</dbReference>
<dbReference type="SMART" id="SM00382">
    <property type="entry name" value="AAA"/>
    <property type="match status" value="1"/>
</dbReference>
<dbReference type="PANTHER" id="PTHR42781">
    <property type="entry name" value="SPERMIDINE/PUTRESCINE IMPORT ATP-BINDING PROTEIN POTA"/>
    <property type="match status" value="1"/>
</dbReference>
<evidence type="ECO:0000259" key="4">
    <source>
        <dbReference type="PROSITE" id="PS50893"/>
    </source>
</evidence>
<proteinExistence type="predicted"/>
<dbReference type="GO" id="GO:0016887">
    <property type="term" value="F:ATP hydrolysis activity"/>
    <property type="evidence" value="ECO:0007669"/>
    <property type="project" value="InterPro"/>
</dbReference>
<evidence type="ECO:0000256" key="1">
    <source>
        <dbReference type="ARBA" id="ARBA00022448"/>
    </source>
</evidence>
<dbReference type="InterPro" id="IPR003439">
    <property type="entry name" value="ABC_transporter-like_ATP-bd"/>
</dbReference>
<reference evidence="5 6" key="1">
    <citation type="journal article" date="2011" name="Stand. Genomic Sci.">
        <title>Draft genome sequence of Caminibacter mediatlanticus strain TB-2, an epsilonproteobacterium isolated from a deep-sea hydrothermal vent.</title>
        <authorList>
            <person name="Giovannelli D."/>
            <person name="Ferriera S."/>
            <person name="Johnson J."/>
            <person name="Kravitz S."/>
            <person name="Perez-Rodriguez I."/>
            <person name="Ricci J."/>
            <person name="O'Brien C."/>
            <person name="Voordeckers J.W."/>
            <person name="Bini E."/>
            <person name="Vetriani C."/>
        </authorList>
    </citation>
    <scope>NUCLEOTIDE SEQUENCE [LARGE SCALE GENOMIC DNA]</scope>
    <source>
        <strain evidence="5 6">TB-2</strain>
    </source>
</reference>
<dbReference type="SUPFAM" id="SSF52540">
    <property type="entry name" value="P-loop containing nucleoside triphosphate hydrolases"/>
    <property type="match status" value="1"/>
</dbReference>
<gene>
    <name evidence="5" type="ORF">CMTB2_07121</name>
</gene>